<keyword evidence="4" id="KW-0479">Metal-binding</keyword>
<keyword evidence="7" id="KW-0460">Magnesium</keyword>
<feature type="region of interest" description="Disordered" evidence="10">
    <location>
        <begin position="1"/>
        <end position="50"/>
    </location>
</feature>
<evidence type="ECO:0000256" key="3">
    <source>
        <dbReference type="ARBA" id="ARBA00022598"/>
    </source>
</evidence>
<reference evidence="13" key="1">
    <citation type="submission" date="2021-05" db="EMBL/GenBank/DDBJ databases">
        <title>Whole genome sequence of Curtobacterium flaccumfaciens pv. flaccumfaciens strain CFBP 3417.</title>
        <authorList>
            <person name="Osdaghi E."/>
            <person name="Taghouti G."/>
            <person name="Portier P."/>
            <person name="Fazliarab A."/>
            <person name="Taghavi S.M."/>
            <person name="Briand M."/>
            <person name="Le-Saux M."/>
            <person name="Jacques M.-A."/>
        </authorList>
    </citation>
    <scope>NUCLEOTIDE SEQUENCE</scope>
    <source>
        <strain evidence="13">CFBP 3417</strain>
    </source>
</reference>
<dbReference type="InterPro" id="IPR004101">
    <property type="entry name" value="Mur_ligase_C"/>
</dbReference>
<evidence type="ECO:0000256" key="5">
    <source>
        <dbReference type="ARBA" id="ARBA00022741"/>
    </source>
</evidence>
<dbReference type="InterPro" id="IPR013221">
    <property type="entry name" value="Mur_ligase_cen"/>
</dbReference>
<evidence type="ECO:0000256" key="4">
    <source>
        <dbReference type="ARBA" id="ARBA00022723"/>
    </source>
</evidence>
<evidence type="ECO:0000313" key="13">
    <source>
        <dbReference type="EMBL" id="MBT1542822.1"/>
    </source>
</evidence>
<dbReference type="Gene3D" id="3.40.1190.10">
    <property type="entry name" value="Mur-like, catalytic domain"/>
    <property type="match status" value="1"/>
</dbReference>
<dbReference type="Proteomes" id="UP000709437">
    <property type="component" value="Unassembled WGS sequence"/>
</dbReference>
<evidence type="ECO:0000256" key="1">
    <source>
        <dbReference type="ARBA" id="ARBA00008276"/>
    </source>
</evidence>
<dbReference type="EMBL" id="JAHEWX010000019">
    <property type="protein sequence ID" value="MBT1542822.1"/>
    <property type="molecule type" value="Genomic_DNA"/>
</dbReference>
<gene>
    <name evidence="13" type="ORF">KK103_13710</name>
</gene>
<comment type="caution">
    <text evidence="13">The sequence shown here is derived from an EMBL/GenBank/DDBJ whole genome shotgun (WGS) entry which is preliminary data.</text>
</comment>
<proteinExistence type="inferred from homology"/>
<dbReference type="GO" id="GO:0004326">
    <property type="term" value="F:tetrahydrofolylpolyglutamate synthase activity"/>
    <property type="evidence" value="ECO:0007669"/>
    <property type="project" value="UniProtKB-EC"/>
</dbReference>
<dbReference type="PANTHER" id="PTHR11136:SF0">
    <property type="entry name" value="DIHYDROFOLATE SYNTHETASE-RELATED"/>
    <property type="match status" value="1"/>
</dbReference>
<dbReference type="NCBIfam" id="TIGR01499">
    <property type="entry name" value="folC"/>
    <property type="match status" value="1"/>
</dbReference>
<dbReference type="Gene3D" id="3.90.190.20">
    <property type="entry name" value="Mur ligase, C-terminal domain"/>
    <property type="match status" value="1"/>
</dbReference>
<comment type="catalytic activity">
    <reaction evidence="9">
        <text>(6S)-5,6,7,8-tetrahydrofolyl-(gamma-L-Glu)(n) + L-glutamate + ATP = (6S)-5,6,7,8-tetrahydrofolyl-(gamma-L-Glu)(n+1) + ADP + phosphate + H(+)</text>
        <dbReference type="Rhea" id="RHEA:10580"/>
        <dbReference type="Rhea" id="RHEA-COMP:14738"/>
        <dbReference type="Rhea" id="RHEA-COMP:14740"/>
        <dbReference type="ChEBI" id="CHEBI:15378"/>
        <dbReference type="ChEBI" id="CHEBI:29985"/>
        <dbReference type="ChEBI" id="CHEBI:30616"/>
        <dbReference type="ChEBI" id="CHEBI:43474"/>
        <dbReference type="ChEBI" id="CHEBI:141005"/>
        <dbReference type="ChEBI" id="CHEBI:456216"/>
        <dbReference type="EC" id="6.3.2.17"/>
    </reaction>
</comment>
<dbReference type="PANTHER" id="PTHR11136">
    <property type="entry name" value="FOLYLPOLYGLUTAMATE SYNTHASE-RELATED"/>
    <property type="match status" value="1"/>
</dbReference>
<comment type="similarity">
    <text evidence="1">Belongs to the folylpolyglutamate synthase family.</text>
</comment>
<name>A0A9Q2W3T2_9MICO</name>
<dbReference type="SUPFAM" id="SSF53623">
    <property type="entry name" value="MurD-like peptide ligases, catalytic domain"/>
    <property type="match status" value="1"/>
</dbReference>
<dbReference type="Pfam" id="PF08245">
    <property type="entry name" value="Mur_ligase_M"/>
    <property type="match status" value="1"/>
</dbReference>
<sequence>MSDDDQYDDHEANEEFVGHDEFDGRDEDGIRIPVGPAGDGPADAVPYGGDDDEVRRVEAALYARIGEQAPERRLTATRRAVELLGDPHLAYPVIHVTGTNGKTSTSRTIESIVRAHGLRTGLMTSPHLVSIRERIVIDGQPIAADRFTSNWDDIAPVLEITDRELADKGELPLTFFEALTVLALACFAEAPVDVAVIEVGMGGEWDSTNVVQSQVSVFTPIAIDHAKQLGATVAEIARTKSGIVKPSSAVVSSRQVPEALAELERAAELTESTLAVEGTGPFEPVTDRRGAAGSPSLQGGFRVVDVTPAVGGQLITVQGIAGRYDDLFLPLFGRHQAENAAVAIAAVESFLGRGAQALDEDVLSEGIAGTTSPGRLQPIATDPTVVVDAAHNPHGAKALAEALPVAFPSEHVVGVVGILGDKDARGFVRALKDTVATFVVTQPPGERALDADAFAKVVVDEIGADRVVVEPSLASALQQARDLADEADAEDALVLVAGSIVMVGAVMDLVHREGETK</sequence>
<evidence type="ECO:0000256" key="2">
    <source>
        <dbReference type="ARBA" id="ARBA00013025"/>
    </source>
</evidence>
<dbReference type="InterPro" id="IPR001645">
    <property type="entry name" value="Folylpolyglutamate_synth"/>
</dbReference>
<feature type="compositionally biased region" description="Acidic residues" evidence="10">
    <location>
        <begin position="1"/>
        <end position="14"/>
    </location>
</feature>
<evidence type="ECO:0000256" key="8">
    <source>
        <dbReference type="ARBA" id="ARBA00030592"/>
    </source>
</evidence>
<dbReference type="GO" id="GO:0005737">
    <property type="term" value="C:cytoplasm"/>
    <property type="evidence" value="ECO:0007669"/>
    <property type="project" value="TreeGrafter"/>
</dbReference>
<dbReference type="EC" id="6.3.2.17" evidence="2"/>
<keyword evidence="6" id="KW-0067">ATP-binding</keyword>
<keyword evidence="3" id="KW-0436">Ligase</keyword>
<protein>
    <recommendedName>
        <fullName evidence="2">tetrahydrofolate synthase</fullName>
        <ecNumber evidence="2">6.3.2.17</ecNumber>
    </recommendedName>
    <alternativeName>
        <fullName evidence="8">Tetrahydrofolylpolyglutamate synthase</fullName>
    </alternativeName>
</protein>
<dbReference type="PROSITE" id="PS01012">
    <property type="entry name" value="FOLYLPOLYGLU_SYNT_2"/>
    <property type="match status" value="1"/>
</dbReference>
<dbReference type="GO" id="GO:0005524">
    <property type="term" value="F:ATP binding"/>
    <property type="evidence" value="ECO:0007669"/>
    <property type="project" value="UniProtKB-KW"/>
</dbReference>
<keyword evidence="5" id="KW-0547">Nucleotide-binding</keyword>
<evidence type="ECO:0000259" key="11">
    <source>
        <dbReference type="Pfam" id="PF02875"/>
    </source>
</evidence>
<feature type="domain" description="Mur ligase central" evidence="12">
    <location>
        <begin position="96"/>
        <end position="347"/>
    </location>
</feature>
<organism evidence="13 14">
    <name type="scientific">Curtobacterium flaccumfaciens pv. flaccumfaciens</name>
    <dbReference type="NCBI Taxonomy" id="138532"/>
    <lineage>
        <taxon>Bacteria</taxon>
        <taxon>Bacillati</taxon>
        <taxon>Actinomycetota</taxon>
        <taxon>Actinomycetes</taxon>
        <taxon>Micrococcales</taxon>
        <taxon>Microbacteriaceae</taxon>
        <taxon>Curtobacterium</taxon>
    </lineage>
</organism>
<dbReference type="PROSITE" id="PS01011">
    <property type="entry name" value="FOLYLPOLYGLU_SYNT_1"/>
    <property type="match status" value="1"/>
</dbReference>
<evidence type="ECO:0000256" key="9">
    <source>
        <dbReference type="ARBA" id="ARBA00047493"/>
    </source>
</evidence>
<accession>A0A9Q2W3T2</accession>
<dbReference type="GO" id="GO:0046872">
    <property type="term" value="F:metal ion binding"/>
    <property type="evidence" value="ECO:0007669"/>
    <property type="project" value="UniProtKB-KW"/>
</dbReference>
<dbReference type="InterPro" id="IPR036615">
    <property type="entry name" value="Mur_ligase_C_dom_sf"/>
</dbReference>
<dbReference type="InterPro" id="IPR018109">
    <property type="entry name" value="Folylpolyglutamate_synth_CS"/>
</dbReference>
<evidence type="ECO:0000259" key="12">
    <source>
        <dbReference type="Pfam" id="PF08245"/>
    </source>
</evidence>
<feature type="domain" description="Mur ligase C-terminal" evidence="11">
    <location>
        <begin position="374"/>
        <end position="499"/>
    </location>
</feature>
<dbReference type="GO" id="GO:0008841">
    <property type="term" value="F:dihydrofolate synthase activity"/>
    <property type="evidence" value="ECO:0007669"/>
    <property type="project" value="TreeGrafter"/>
</dbReference>
<dbReference type="Pfam" id="PF02875">
    <property type="entry name" value="Mur_ligase_C"/>
    <property type="match status" value="1"/>
</dbReference>
<evidence type="ECO:0000256" key="6">
    <source>
        <dbReference type="ARBA" id="ARBA00022840"/>
    </source>
</evidence>
<dbReference type="SUPFAM" id="SSF53244">
    <property type="entry name" value="MurD-like peptide ligases, peptide-binding domain"/>
    <property type="match status" value="1"/>
</dbReference>
<feature type="compositionally biased region" description="Basic and acidic residues" evidence="10">
    <location>
        <begin position="16"/>
        <end position="30"/>
    </location>
</feature>
<evidence type="ECO:0000256" key="10">
    <source>
        <dbReference type="SAM" id="MobiDB-lite"/>
    </source>
</evidence>
<dbReference type="AlphaFoldDB" id="A0A9Q2W3T2"/>
<evidence type="ECO:0000313" key="14">
    <source>
        <dbReference type="Proteomes" id="UP000709437"/>
    </source>
</evidence>
<evidence type="ECO:0000256" key="7">
    <source>
        <dbReference type="ARBA" id="ARBA00022842"/>
    </source>
</evidence>
<dbReference type="RefSeq" id="WP_017885986.1">
    <property type="nucleotide sequence ID" value="NZ_JAHEWX010000019.1"/>
</dbReference>
<dbReference type="InterPro" id="IPR036565">
    <property type="entry name" value="Mur-like_cat_sf"/>
</dbReference>